<keyword evidence="3" id="KW-1185">Reference proteome</keyword>
<evidence type="ECO:0000313" key="2">
    <source>
        <dbReference type="EMBL" id="RNI31784.1"/>
    </source>
</evidence>
<gene>
    <name evidence="2" type="ORF">EFA69_06175</name>
</gene>
<organism evidence="2 3">
    <name type="scientific">Rufibacter immobilis</name>
    <dbReference type="NCBI Taxonomy" id="1348778"/>
    <lineage>
        <taxon>Bacteria</taxon>
        <taxon>Pseudomonadati</taxon>
        <taxon>Bacteroidota</taxon>
        <taxon>Cytophagia</taxon>
        <taxon>Cytophagales</taxon>
        <taxon>Hymenobacteraceae</taxon>
        <taxon>Rufibacter</taxon>
    </lineage>
</organism>
<proteinExistence type="predicted"/>
<feature type="compositionally biased region" description="Basic residues" evidence="1">
    <location>
        <begin position="1"/>
        <end position="10"/>
    </location>
</feature>
<sequence length="104" mass="11699">MAGSQKRRTHHTDGTPAKAGRGLFRKPGTPYAAECGTIPFYSMDPHPAAYHAPLPHFGKGRKKQMERSQKKRTHHLQRIGRSGEKGLKKFANAKAPFPIRQKNR</sequence>
<feature type="region of interest" description="Disordered" evidence="1">
    <location>
        <begin position="52"/>
        <end position="104"/>
    </location>
</feature>
<dbReference type="AlphaFoldDB" id="A0A3M9N1W6"/>
<dbReference type="Proteomes" id="UP000271010">
    <property type="component" value="Unassembled WGS sequence"/>
</dbReference>
<protein>
    <submittedName>
        <fullName evidence="2">Uncharacterized protein</fullName>
    </submittedName>
</protein>
<comment type="caution">
    <text evidence="2">The sequence shown here is derived from an EMBL/GenBank/DDBJ whole genome shotgun (WGS) entry which is preliminary data.</text>
</comment>
<evidence type="ECO:0000313" key="3">
    <source>
        <dbReference type="Proteomes" id="UP000271010"/>
    </source>
</evidence>
<feature type="compositionally biased region" description="Basic residues" evidence="1">
    <location>
        <begin position="69"/>
        <end position="78"/>
    </location>
</feature>
<name>A0A3M9N1W6_9BACT</name>
<reference evidence="2 3" key="1">
    <citation type="submission" date="2018-11" db="EMBL/GenBank/DDBJ databases">
        <title>Rufibacter latericius sp. nov., isolated from water in Baiyang Lake.</title>
        <authorList>
            <person name="Yang Y."/>
        </authorList>
    </citation>
    <scope>NUCLEOTIDE SEQUENCE [LARGE SCALE GENOMIC DNA]</scope>
    <source>
        <strain evidence="2 3">MCC P1</strain>
    </source>
</reference>
<accession>A0A3M9N1W6</accession>
<feature type="region of interest" description="Disordered" evidence="1">
    <location>
        <begin position="1"/>
        <end position="27"/>
    </location>
</feature>
<dbReference type="EMBL" id="RJJE01000004">
    <property type="protein sequence ID" value="RNI31784.1"/>
    <property type="molecule type" value="Genomic_DNA"/>
</dbReference>
<evidence type="ECO:0000256" key="1">
    <source>
        <dbReference type="SAM" id="MobiDB-lite"/>
    </source>
</evidence>